<organism evidence="3 4">
    <name type="scientific">Lysobacter panacisoli</name>
    <dbReference type="NCBI Taxonomy" id="1255263"/>
    <lineage>
        <taxon>Bacteria</taxon>
        <taxon>Pseudomonadati</taxon>
        <taxon>Pseudomonadota</taxon>
        <taxon>Gammaproteobacteria</taxon>
        <taxon>Lysobacterales</taxon>
        <taxon>Lysobacteraceae</taxon>
        <taxon>Lysobacter</taxon>
    </lineage>
</organism>
<dbReference type="PRINTS" id="PR00722">
    <property type="entry name" value="CHYMOTRYPSIN"/>
</dbReference>
<dbReference type="PROSITE" id="PS50240">
    <property type="entry name" value="TRYPSIN_DOM"/>
    <property type="match status" value="1"/>
</dbReference>
<dbReference type="InterPro" id="IPR001254">
    <property type="entry name" value="Trypsin_dom"/>
</dbReference>
<dbReference type="InterPro" id="IPR043504">
    <property type="entry name" value="Peptidase_S1_PA_chymotrypsin"/>
</dbReference>
<protein>
    <recommendedName>
        <fullName evidence="2">Peptidase S1 domain-containing protein</fullName>
    </recommendedName>
</protein>
<dbReference type="EMBL" id="BAABKY010000001">
    <property type="protein sequence ID" value="GAA5069806.1"/>
    <property type="molecule type" value="Genomic_DNA"/>
</dbReference>
<evidence type="ECO:0000256" key="1">
    <source>
        <dbReference type="SAM" id="SignalP"/>
    </source>
</evidence>
<dbReference type="InterPro" id="IPR001314">
    <property type="entry name" value="Peptidase_S1A"/>
</dbReference>
<feature type="domain" description="Peptidase S1" evidence="2">
    <location>
        <begin position="184"/>
        <end position="455"/>
    </location>
</feature>
<gene>
    <name evidence="3" type="ORF">GCM10025759_07030</name>
</gene>
<dbReference type="Gene3D" id="2.40.10.10">
    <property type="entry name" value="Trypsin-like serine proteases"/>
    <property type="match status" value="1"/>
</dbReference>
<reference evidence="4" key="1">
    <citation type="journal article" date="2019" name="Int. J. Syst. Evol. Microbiol.">
        <title>The Global Catalogue of Microorganisms (GCM) 10K type strain sequencing project: providing services to taxonomists for standard genome sequencing and annotation.</title>
        <authorList>
            <consortium name="The Broad Institute Genomics Platform"/>
            <consortium name="The Broad Institute Genome Sequencing Center for Infectious Disease"/>
            <person name="Wu L."/>
            <person name="Ma J."/>
        </authorList>
    </citation>
    <scope>NUCLEOTIDE SEQUENCE [LARGE SCALE GENOMIC DNA]</scope>
    <source>
        <strain evidence="4">JCM 19212</strain>
    </source>
</reference>
<feature type="chain" id="PRO_5046336571" description="Peptidase S1 domain-containing protein" evidence="1">
    <location>
        <begin position="21"/>
        <end position="455"/>
    </location>
</feature>
<sequence length="455" mass="47605">MRHAGAAVLALGLAFGSAHAQGAASPAQSQPAPAAALDKLKLERLEQSSPAKMQLLKAGQSTLRDPLIREAFERDLVRVPALEAMESLRVRQVLADSVQLASDPDLAASLELAGYSVDGLRKVASGNALEAGAQLEALEQRFGRDKLGRMTLGTSAVMIVRPQPMFPDNFAPGILPTGQALAAALKGHRIDDMVWRRGLTYAGALSTTGSRPVIYCSGTVVARQWLLTAAHCLTEISPGKPPGPDTLRVYLPFQGGTEQVLTAVGHVNRDMKAVRVDQVTWIGDEIGVPYPASEQAIHDLSSQGADIALLRLNAQDLKALPNPIPDVRLAGRMGEGIHSLVGYGRTDGGLPAGLSLLVGLREDPPYDVDNVLYYGKAEAVGNGGFCSGDSGGGAFAGQVNGTQARLDMVGVISALSDSGDGTATICLAGTQMLSSVVSARNRTYLCGKVPEACKD</sequence>
<proteinExistence type="predicted"/>
<dbReference type="SUPFAM" id="SSF50494">
    <property type="entry name" value="Trypsin-like serine proteases"/>
    <property type="match status" value="1"/>
</dbReference>
<keyword evidence="1" id="KW-0732">Signal</keyword>
<dbReference type="InterPro" id="IPR009003">
    <property type="entry name" value="Peptidase_S1_PA"/>
</dbReference>
<dbReference type="Proteomes" id="UP001501083">
    <property type="component" value="Unassembled WGS sequence"/>
</dbReference>
<keyword evidence="4" id="KW-1185">Reference proteome</keyword>
<evidence type="ECO:0000313" key="3">
    <source>
        <dbReference type="EMBL" id="GAA5069806.1"/>
    </source>
</evidence>
<name>A0ABP9L5Y9_9GAMM</name>
<dbReference type="PROSITE" id="PS00134">
    <property type="entry name" value="TRYPSIN_HIS"/>
    <property type="match status" value="1"/>
</dbReference>
<evidence type="ECO:0000259" key="2">
    <source>
        <dbReference type="PROSITE" id="PS50240"/>
    </source>
</evidence>
<accession>A0ABP9L5Y9</accession>
<comment type="caution">
    <text evidence="3">The sequence shown here is derived from an EMBL/GenBank/DDBJ whole genome shotgun (WGS) entry which is preliminary data.</text>
</comment>
<dbReference type="InterPro" id="IPR018114">
    <property type="entry name" value="TRYPSIN_HIS"/>
</dbReference>
<feature type="signal peptide" evidence="1">
    <location>
        <begin position="1"/>
        <end position="20"/>
    </location>
</feature>
<dbReference type="Pfam" id="PF00089">
    <property type="entry name" value="Trypsin"/>
    <property type="match status" value="1"/>
</dbReference>
<evidence type="ECO:0000313" key="4">
    <source>
        <dbReference type="Proteomes" id="UP001501083"/>
    </source>
</evidence>